<protein>
    <submittedName>
        <fullName evidence="2">Uncharacterized protein</fullName>
    </submittedName>
</protein>
<dbReference type="GO" id="GO:0046982">
    <property type="term" value="F:protein heterodimerization activity"/>
    <property type="evidence" value="ECO:0007669"/>
    <property type="project" value="InterPro"/>
</dbReference>
<keyword evidence="3" id="KW-1185">Reference proteome</keyword>
<dbReference type="SUPFAM" id="SSF47113">
    <property type="entry name" value="Histone-fold"/>
    <property type="match status" value="1"/>
</dbReference>
<evidence type="ECO:0000313" key="3">
    <source>
        <dbReference type="Proteomes" id="UP001054902"/>
    </source>
</evidence>
<sequence>MSSDDDIDYTKVFPANKIKAQVRKEEKIGRIFASAVDMVSAASAIFVKELAQASLDHDSKRAADDDDSHSNVITREKLEKVIRTKKEFSFLECVLDIKPSKESLSKYGKKRKAPSKPSSVKSKKSKGSVINQGLDMNSMLAKKGNVKNDKIVNDFKNDLNETGLNIDDLVKEDHVGEIIEDDEDYD</sequence>
<dbReference type="Gene3D" id="1.10.20.10">
    <property type="entry name" value="Histone, subunit A"/>
    <property type="match status" value="1"/>
</dbReference>
<feature type="region of interest" description="Disordered" evidence="1">
    <location>
        <begin position="103"/>
        <end position="131"/>
    </location>
</feature>
<proteinExistence type="predicted"/>
<reference evidence="2 3" key="1">
    <citation type="journal article" date="2021" name="Sci. Rep.">
        <title>The genome of the diatom Chaetoceros tenuissimus carries an ancient integrated fragment of an extant virus.</title>
        <authorList>
            <person name="Hongo Y."/>
            <person name="Kimura K."/>
            <person name="Takaki Y."/>
            <person name="Yoshida Y."/>
            <person name="Baba S."/>
            <person name="Kobayashi G."/>
            <person name="Nagasaki K."/>
            <person name="Hano T."/>
            <person name="Tomaru Y."/>
        </authorList>
    </citation>
    <scope>NUCLEOTIDE SEQUENCE [LARGE SCALE GENOMIC DNA]</scope>
    <source>
        <strain evidence="2 3">NIES-3715</strain>
    </source>
</reference>
<evidence type="ECO:0000256" key="1">
    <source>
        <dbReference type="SAM" id="MobiDB-lite"/>
    </source>
</evidence>
<gene>
    <name evidence="2" type="ORF">CTEN210_05950</name>
</gene>
<name>A0AAD3H4C9_9STRA</name>
<dbReference type="EMBL" id="BLLK01000038">
    <property type="protein sequence ID" value="GFH49474.1"/>
    <property type="molecule type" value="Genomic_DNA"/>
</dbReference>
<accession>A0AAD3H4C9</accession>
<evidence type="ECO:0000313" key="2">
    <source>
        <dbReference type="EMBL" id="GFH49474.1"/>
    </source>
</evidence>
<dbReference type="InterPro" id="IPR009072">
    <property type="entry name" value="Histone-fold"/>
</dbReference>
<dbReference type="AlphaFoldDB" id="A0AAD3H4C9"/>
<dbReference type="Proteomes" id="UP001054902">
    <property type="component" value="Unassembled WGS sequence"/>
</dbReference>
<organism evidence="2 3">
    <name type="scientific">Chaetoceros tenuissimus</name>
    <dbReference type="NCBI Taxonomy" id="426638"/>
    <lineage>
        <taxon>Eukaryota</taxon>
        <taxon>Sar</taxon>
        <taxon>Stramenopiles</taxon>
        <taxon>Ochrophyta</taxon>
        <taxon>Bacillariophyta</taxon>
        <taxon>Coscinodiscophyceae</taxon>
        <taxon>Chaetocerotophycidae</taxon>
        <taxon>Chaetocerotales</taxon>
        <taxon>Chaetocerotaceae</taxon>
        <taxon>Chaetoceros</taxon>
    </lineage>
</organism>
<comment type="caution">
    <text evidence="2">The sequence shown here is derived from an EMBL/GenBank/DDBJ whole genome shotgun (WGS) entry which is preliminary data.</text>
</comment>